<dbReference type="eggNOG" id="COG0242">
    <property type="taxonomic scope" value="Bacteria"/>
</dbReference>
<name>A0A097STM7_9BACT</name>
<keyword evidence="2" id="KW-0378">Hydrolase</keyword>
<dbReference type="HAMAP" id="MF_00163">
    <property type="entry name" value="Pep_deformylase"/>
    <property type="match status" value="1"/>
</dbReference>
<feature type="active site" evidence="2">
    <location>
        <position position="167"/>
    </location>
</feature>
<gene>
    <name evidence="2 3" type="primary">def</name>
    <name evidence="3" type="ORF">MGM1_5970</name>
</gene>
<dbReference type="AlphaFoldDB" id="A0A097STM7"/>
<sequence length="195" mass="22518">MNKLASLVLLDTDIRLRQKSTNLDINNITKEEWNLIQAMQEYIDVCYRDEYEQNNITPGIAIAAPQVGLNKKVIYIHFNENEIEHKYLISNPKEIEHKYLIANPVIVSKSVAKAYLGCGEGCLSVKNKHDGFVPRYNRIIVEAYDLINKQPITIDATGILAICLQHEIDHLDGKLYYDHTNKENPFYTENNWIKI</sequence>
<reference evidence="3 4" key="1">
    <citation type="journal article" date="2014" name="PLoS ONE">
        <title>An emerging Mycoplasma associated with trichomoniasis, vaginal infection and disease.</title>
        <authorList>
            <consortium name="Vaginal Microbiome Consortium"/>
            <person name="Fettweis J.M."/>
            <person name="Serrano M.G."/>
            <person name="Huang B."/>
            <person name="Brooks J.P."/>
            <person name="Glascock A.L."/>
            <person name="Sheth N.U."/>
            <person name="Strauss J.F.III."/>
            <person name="Jefferson K.K."/>
            <person name="Buck G.A."/>
        </authorList>
    </citation>
    <scope>NUCLEOTIDE SEQUENCE [LARGE SCALE GENOMIC DNA]</scope>
    <source>
        <strain evidence="3 4">VCU_M1</strain>
    </source>
</reference>
<dbReference type="KEGG" id="mgj:MGM1_5970"/>
<evidence type="ECO:0000313" key="4">
    <source>
        <dbReference type="Proteomes" id="UP000030066"/>
    </source>
</evidence>
<comment type="function">
    <text evidence="2">Removes the formyl group from the N-terminal Met of newly synthesized proteins. Requires at least a dipeptide for an efficient rate of reaction. N-terminal L-methionine is a prerequisite for activity but the enzyme has broad specificity at other positions.</text>
</comment>
<dbReference type="Gene3D" id="3.90.45.10">
    <property type="entry name" value="Peptide deformylase"/>
    <property type="match status" value="1"/>
</dbReference>
<evidence type="ECO:0000256" key="2">
    <source>
        <dbReference type="HAMAP-Rule" id="MF_00163"/>
    </source>
</evidence>
<dbReference type="PANTHER" id="PTHR10458">
    <property type="entry name" value="PEPTIDE DEFORMYLASE"/>
    <property type="match status" value="1"/>
</dbReference>
<feature type="binding site" evidence="2">
    <location>
        <position position="170"/>
    </location>
    <ligand>
        <name>Fe cation</name>
        <dbReference type="ChEBI" id="CHEBI:24875"/>
    </ligand>
</feature>
<keyword evidence="4" id="KW-1185">Reference proteome</keyword>
<dbReference type="GO" id="GO:0006412">
    <property type="term" value="P:translation"/>
    <property type="evidence" value="ECO:0007669"/>
    <property type="project" value="UniProtKB-UniRule"/>
</dbReference>
<dbReference type="EC" id="3.5.1.88" evidence="2"/>
<protein>
    <recommendedName>
        <fullName evidence="2">Peptide deformylase</fullName>
        <shortName evidence="2">PDF</shortName>
        <ecNumber evidence="2">3.5.1.88</ecNumber>
    </recommendedName>
    <alternativeName>
        <fullName evidence="2">Polypeptide deformylase</fullName>
    </alternativeName>
</protein>
<dbReference type="InterPro" id="IPR023635">
    <property type="entry name" value="Peptide_deformylase"/>
</dbReference>
<proteinExistence type="inferred from homology"/>
<feature type="binding site" evidence="2">
    <location>
        <position position="122"/>
    </location>
    <ligand>
        <name>Fe cation</name>
        <dbReference type="ChEBI" id="CHEBI:24875"/>
    </ligand>
</feature>
<dbReference type="Proteomes" id="UP000030066">
    <property type="component" value="Chromosome"/>
</dbReference>
<evidence type="ECO:0000313" key="3">
    <source>
        <dbReference type="EMBL" id="AIV03953.1"/>
    </source>
</evidence>
<dbReference type="CDD" id="cd00487">
    <property type="entry name" value="Pep_deformylase"/>
    <property type="match status" value="1"/>
</dbReference>
<comment type="cofactor">
    <cofactor evidence="2">
        <name>Fe(2+)</name>
        <dbReference type="ChEBI" id="CHEBI:29033"/>
    </cofactor>
    <text evidence="2">Binds 1 Fe(2+) ion.</text>
</comment>
<dbReference type="STRING" id="1318617.MGM1_5970"/>
<dbReference type="PIRSF" id="PIRSF004749">
    <property type="entry name" value="Pep_def"/>
    <property type="match status" value="1"/>
</dbReference>
<dbReference type="SUPFAM" id="SSF56420">
    <property type="entry name" value="Peptide deformylase"/>
    <property type="match status" value="1"/>
</dbReference>
<dbReference type="GO" id="GO:0042586">
    <property type="term" value="F:peptide deformylase activity"/>
    <property type="evidence" value="ECO:0007669"/>
    <property type="project" value="UniProtKB-UniRule"/>
</dbReference>
<evidence type="ECO:0000256" key="1">
    <source>
        <dbReference type="ARBA" id="ARBA00010759"/>
    </source>
</evidence>
<comment type="catalytic activity">
    <reaction evidence="2">
        <text>N-terminal N-formyl-L-methionyl-[peptide] + H2O = N-terminal L-methionyl-[peptide] + formate</text>
        <dbReference type="Rhea" id="RHEA:24420"/>
        <dbReference type="Rhea" id="RHEA-COMP:10639"/>
        <dbReference type="Rhea" id="RHEA-COMP:10640"/>
        <dbReference type="ChEBI" id="CHEBI:15377"/>
        <dbReference type="ChEBI" id="CHEBI:15740"/>
        <dbReference type="ChEBI" id="CHEBI:49298"/>
        <dbReference type="ChEBI" id="CHEBI:64731"/>
        <dbReference type="EC" id="3.5.1.88"/>
    </reaction>
</comment>
<feature type="binding site" evidence="2">
    <location>
        <position position="166"/>
    </location>
    <ligand>
        <name>Fe cation</name>
        <dbReference type="ChEBI" id="CHEBI:24875"/>
    </ligand>
</feature>
<dbReference type="PANTHER" id="PTHR10458:SF22">
    <property type="entry name" value="PEPTIDE DEFORMYLASE"/>
    <property type="match status" value="1"/>
</dbReference>
<dbReference type="EMBL" id="CP007711">
    <property type="protein sequence ID" value="AIV03953.1"/>
    <property type="molecule type" value="Genomic_DNA"/>
</dbReference>
<organism evidence="3 4">
    <name type="scientific">Candidatus Malacoplasma girerdii</name>
    <dbReference type="NCBI Taxonomy" id="1318617"/>
    <lineage>
        <taxon>Bacteria</taxon>
        <taxon>Bacillati</taxon>
        <taxon>Mycoplasmatota</taxon>
        <taxon>Mycoplasmoidales</taxon>
        <taxon>Mycoplasmoidaceae</taxon>
        <taxon>Malacoplasma</taxon>
    </lineage>
</organism>
<comment type="similarity">
    <text evidence="1 2">Belongs to the polypeptide deformylase family.</text>
</comment>
<dbReference type="PRINTS" id="PR01576">
    <property type="entry name" value="PDEFORMYLASE"/>
</dbReference>
<dbReference type="HOGENOM" id="CLU_061901_4_0_14"/>
<keyword evidence="2" id="KW-0408">Iron</keyword>
<dbReference type="Pfam" id="PF01327">
    <property type="entry name" value="Pep_deformylase"/>
    <property type="match status" value="1"/>
</dbReference>
<dbReference type="GO" id="GO:0046872">
    <property type="term" value="F:metal ion binding"/>
    <property type="evidence" value="ECO:0007669"/>
    <property type="project" value="UniProtKB-KW"/>
</dbReference>
<keyword evidence="2" id="KW-0648">Protein biosynthesis</keyword>
<keyword evidence="2" id="KW-0479">Metal-binding</keyword>
<accession>A0A097STM7</accession>
<dbReference type="InterPro" id="IPR036821">
    <property type="entry name" value="Peptide_deformylase_sf"/>
</dbReference>